<dbReference type="Proteomes" id="UP000199093">
    <property type="component" value="Unassembled WGS sequence"/>
</dbReference>
<feature type="domain" description="Coenzyme Q-binding protein COQ10 START" evidence="3">
    <location>
        <begin position="76"/>
        <end position="190"/>
    </location>
</feature>
<accession>A0A1G8M1Y8</accession>
<dbReference type="AlphaFoldDB" id="A0A1G8M1Y8"/>
<evidence type="ECO:0000313" key="5">
    <source>
        <dbReference type="Proteomes" id="UP000199093"/>
    </source>
</evidence>
<keyword evidence="2" id="KW-0812">Transmembrane</keyword>
<evidence type="ECO:0000313" key="4">
    <source>
        <dbReference type="EMBL" id="SDI61420.1"/>
    </source>
</evidence>
<dbReference type="InterPro" id="IPR047137">
    <property type="entry name" value="ORF3"/>
</dbReference>
<evidence type="ECO:0000259" key="3">
    <source>
        <dbReference type="Pfam" id="PF03364"/>
    </source>
</evidence>
<keyword evidence="2" id="KW-0472">Membrane</keyword>
<keyword evidence="2" id="KW-1133">Transmembrane helix</keyword>
<evidence type="ECO:0000256" key="1">
    <source>
        <dbReference type="ARBA" id="ARBA00008918"/>
    </source>
</evidence>
<dbReference type="InterPro" id="IPR005031">
    <property type="entry name" value="COQ10_START"/>
</dbReference>
<feature type="transmembrane region" description="Helical" evidence="2">
    <location>
        <begin position="18"/>
        <end position="37"/>
    </location>
</feature>
<dbReference type="OrthoDB" id="9797595at2"/>
<dbReference type="CDD" id="cd07817">
    <property type="entry name" value="SRPBCC_8"/>
    <property type="match status" value="1"/>
</dbReference>
<dbReference type="SUPFAM" id="SSF55961">
    <property type="entry name" value="Bet v1-like"/>
    <property type="match status" value="1"/>
</dbReference>
<evidence type="ECO:0000256" key="2">
    <source>
        <dbReference type="SAM" id="Phobius"/>
    </source>
</evidence>
<dbReference type="EMBL" id="FNEJ01000007">
    <property type="protein sequence ID" value="SDI61420.1"/>
    <property type="molecule type" value="Genomic_DNA"/>
</dbReference>
<dbReference type="STRING" id="555512.SAMN04487993_1007108"/>
<organism evidence="4 5">
    <name type="scientific">Salipiger marinus</name>
    <dbReference type="NCBI Taxonomy" id="555512"/>
    <lineage>
        <taxon>Bacteria</taxon>
        <taxon>Pseudomonadati</taxon>
        <taxon>Pseudomonadota</taxon>
        <taxon>Alphaproteobacteria</taxon>
        <taxon>Rhodobacterales</taxon>
        <taxon>Roseobacteraceae</taxon>
        <taxon>Salipiger</taxon>
    </lineage>
</organism>
<dbReference type="InterPro" id="IPR023393">
    <property type="entry name" value="START-like_dom_sf"/>
</dbReference>
<gene>
    <name evidence="4" type="ORF">SAMN04487993_1007108</name>
</gene>
<dbReference type="Gene3D" id="3.30.530.20">
    <property type="match status" value="1"/>
</dbReference>
<dbReference type="RefSeq" id="WP_089846328.1">
    <property type="nucleotide sequence ID" value="NZ_FNEJ01000007.1"/>
</dbReference>
<proteinExistence type="inferred from homology"/>
<name>A0A1G8M1Y8_9RHOB</name>
<dbReference type="Pfam" id="PF03364">
    <property type="entry name" value="Polyketide_cyc"/>
    <property type="match status" value="1"/>
</dbReference>
<protein>
    <submittedName>
        <fullName evidence="4">Polyketide cyclase / dehydrase and lipid transport</fullName>
    </submittedName>
</protein>
<sequence length="220" mass="24112">MTLKTSGPIHRPRPQPGLFQTLALAGALAGVAGYAIWTTARRHGAGAVHPPDDAPGRTATRSRFGRHAVTGRTVTIARPRQEVYEFWRDFRNLEGVMENVTQIEAEGAMTRWTIRGPADTHLRVETETVSDRPGEQIAWQSTPGSQIETKGKIMFRDAPGRRGTEVEAIIAYVPPGGRVGQIIAKLFQAEPAIQGRRDLKRLKMLLETGEVATSANRKSA</sequence>
<reference evidence="4 5" key="1">
    <citation type="submission" date="2016-10" db="EMBL/GenBank/DDBJ databases">
        <authorList>
            <person name="de Groot N.N."/>
        </authorList>
    </citation>
    <scope>NUCLEOTIDE SEQUENCE [LARGE SCALE GENOMIC DNA]</scope>
    <source>
        <strain evidence="4 5">DSM 26424</strain>
    </source>
</reference>
<keyword evidence="5" id="KW-1185">Reference proteome</keyword>
<comment type="similarity">
    <text evidence="1">Belongs to the ribosome association toxin RatA family.</text>
</comment>
<dbReference type="PANTHER" id="PTHR33824">
    <property type="entry name" value="POLYKETIDE CYCLASE/DEHYDRASE AND LIPID TRANSPORT SUPERFAMILY PROTEIN"/>
    <property type="match status" value="1"/>
</dbReference>
<dbReference type="PANTHER" id="PTHR33824:SF7">
    <property type="entry name" value="POLYKETIDE CYCLASE_DEHYDRASE AND LIPID TRANSPORT SUPERFAMILY PROTEIN"/>
    <property type="match status" value="1"/>
</dbReference>